<name>A0A7R9KEI1_9ACAR</name>
<dbReference type="InterPro" id="IPR036047">
    <property type="entry name" value="F-box-like_dom_sf"/>
</dbReference>
<protein>
    <recommendedName>
        <fullName evidence="4">F-box domain-containing protein</fullName>
    </recommendedName>
</protein>
<evidence type="ECO:0000313" key="2">
    <source>
        <dbReference type="EMBL" id="CAD7621271.1"/>
    </source>
</evidence>
<organism evidence="2">
    <name type="scientific">Medioppia subpectinata</name>
    <dbReference type="NCBI Taxonomy" id="1979941"/>
    <lineage>
        <taxon>Eukaryota</taxon>
        <taxon>Metazoa</taxon>
        <taxon>Ecdysozoa</taxon>
        <taxon>Arthropoda</taxon>
        <taxon>Chelicerata</taxon>
        <taxon>Arachnida</taxon>
        <taxon>Acari</taxon>
        <taxon>Acariformes</taxon>
        <taxon>Sarcoptiformes</taxon>
        <taxon>Oribatida</taxon>
        <taxon>Brachypylina</taxon>
        <taxon>Oppioidea</taxon>
        <taxon>Oppiidae</taxon>
        <taxon>Medioppia</taxon>
    </lineage>
</organism>
<feature type="region of interest" description="Disordered" evidence="1">
    <location>
        <begin position="382"/>
        <end position="402"/>
    </location>
</feature>
<evidence type="ECO:0000313" key="3">
    <source>
        <dbReference type="Proteomes" id="UP000759131"/>
    </source>
</evidence>
<keyword evidence="3" id="KW-1185">Reference proteome</keyword>
<accession>A0A7R9KEI1</accession>
<dbReference type="OrthoDB" id="6478838at2759"/>
<dbReference type="Gene3D" id="3.80.10.10">
    <property type="entry name" value="Ribonuclease Inhibitor"/>
    <property type="match status" value="1"/>
</dbReference>
<dbReference type="EMBL" id="OC855117">
    <property type="protein sequence ID" value="CAD7621271.1"/>
    <property type="molecule type" value="Genomic_DNA"/>
</dbReference>
<proteinExistence type="predicted"/>
<dbReference type="AlphaFoldDB" id="A0A7R9KEI1"/>
<evidence type="ECO:0000256" key="1">
    <source>
        <dbReference type="SAM" id="MobiDB-lite"/>
    </source>
</evidence>
<reference evidence="2" key="1">
    <citation type="submission" date="2020-11" db="EMBL/GenBank/DDBJ databases">
        <authorList>
            <person name="Tran Van P."/>
        </authorList>
    </citation>
    <scope>NUCLEOTIDE SEQUENCE</scope>
</reference>
<dbReference type="SUPFAM" id="SSF81383">
    <property type="entry name" value="F-box domain"/>
    <property type="match status" value="1"/>
</dbReference>
<dbReference type="EMBL" id="CAJPIZ010000542">
    <property type="protein sequence ID" value="CAG2101701.1"/>
    <property type="molecule type" value="Genomic_DNA"/>
</dbReference>
<sequence length="402" mass="47315">MSQNYNKDSFDRFGDDLCQELLSYMAFKDRFRWESVSKQWQRVVFKSQLALNINRELIDDNFGQILNDVSFKVSEDNVHWISHLMAKFAKQMTSISFDLKHNGMIDMRYEWLEMCVHLTTIHILFTDLSQTRLAFSPGNDLHYKRLTSIHLTFNESNDHLIDINLSEFDFFAHKYDHNIKTIGFTFYSLTGDYMVNRLTDSLSRMPALIALKVKFNEFVDNLLPQIGHKCRQLKSLTVDTSHSMETFEAINEYFKQLKRLEINVWDSRRLSAHSLNSLKRLTHLKLFFVDTSFTDSFFINCHNKWPQLRYLRANRVVITDQLLNALSRLRHIRHMHLFGCPVPTPEAIQNVVINYPKIDCRLYSANDREEPQIEELFRKLMSGQSVPAKSSSHVKSNHSSKK</sequence>
<evidence type="ECO:0008006" key="4">
    <source>
        <dbReference type="Google" id="ProtNLM"/>
    </source>
</evidence>
<gene>
    <name evidence="2" type="ORF">OSB1V03_LOCUS1743</name>
</gene>
<dbReference type="InterPro" id="IPR032675">
    <property type="entry name" value="LRR_dom_sf"/>
</dbReference>
<dbReference type="Proteomes" id="UP000759131">
    <property type="component" value="Unassembled WGS sequence"/>
</dbReference>
<dbReference type="SUPFAM" id="SSF52047">
    <property type="entry name" value="RNI-like"/>
    <property type="match status" value="1"/>
</dbReference>